<dbReference type="AlphaFoldDB" id="A0A9N9BMH1"/>
<evidence type="ECO:0000313" key="4">
    <source>
        <dbReference type="Proteomes" id="UP000789572"/>
    </source>
</evidence>
<comment type="caution">
    <text evidence="3">The sequence shown here is derived from an EMBL/GenBank/DDBJ whole genome shotgun (WGS) entry which is preliminary data.</text>
</comment>
<keyword evidence="4" id="KW-1185">Reference proteome</keyword>
<feature type="transmembrane region" description="Helical" evidence="1">
    <location>
        <begin position="146"/>
        <end position="166"/>
    </location>
</feature>
<dbReference type="Proteomes" id="UP000789572">
    <property type="component" value="Unassembled WGS sequence"/>
</dbReference>
<keyword evidence="1" id="KW-0472">Membrane</keyword>
<proteinExistence type="predicted"/>
<feature type="chain" id="PRO_5040373611" evidence="2">
    <location>
        <begin position="20"/>
        <end position="167"/>
    </location>
</feature>
<keyword evidence="1" id="KW-0812">Transmembrane</keyword>
<name>A0A9N9BMH1_9GLOM</name>
<feature type="signal peptide" evidence="2">
    <location>
        <begin position="1"/>
        <end position="19"/>
    </location>
</feature>
<organism evidence="3 4">
    <name type="scientific">Paraglomus occultum</name>
    <dbReference type="NCBI Taxonomy" id="144539"/>
    <lineage>
        <taxon>Eukaryota</taxon>
        <taxon>Fungi</taxon>
        <taxon>Fungi incertae sedis</taxon>
        <taxon>Mucoromycota</taxon>
        <taxon>Glomeromycotina</taxon>
        <taxon>Glomeromycetes</taxon>
        <taxon>Paraglomerales</taxon>
        <taxon>Paraglomeraceae</taxon>
        <taxon>Paraglomus</taxon>
    </lineage>
</organism>
<evidence type="ECO:0000313" key="3">
    <source>
        <dbReference type="EMBL" id="CAG8571106.1"/>
    </source>
</evidence>
<gene>
    <name evidence="3" type="ORF">POCULU_LOCUS5999</name>
</gene>
<accession>A0A9N9BMH1</accession>
<sequence length="167" mass="17999">MRLGSIAFLLVILAVSAVADISFITPNSRYYAVANATASITWQYSGNVSTNISLWLGLKQRNGNTSFDITQPSAFSVPLASEKYDWKIPPNAWGAINNANWVVKAYPAVISNGDMPHHGDKALGESETFTIKPVGTEPPQDSASSFSSPPLFIIISSIVVVVLFFGF</sequence>
<keyword evidence="1" id="KW-1133">Transmembrane helix</keyword>
<dbReference type="EMBL" id="CAJVPJ010001017">
    <property type="protein sequence ID" value="CAG8571106.1"/>
    <property type="molecule type" value="Genomic_DNA"/>
</dbReference>
<evidence type="ECO:0000256" key="2">
    <source>
        <dbReference type="SAM" id="SignalP"/>
    </source>
</evidence>
<evidence type="ECO:0000256" key="1">
    <source>
        <dbReference type="SAM" id="Phobius"/>
    </source>
</evidence>
<keyword evidence="2" id="KW-0732">Signal</keyword>
<reference evidence="3" key="1">
    <citation type="submission" date="2021-06" db="EMBL/GenBank/DDBJ databases">
        <authorList>
            <person name="Kallberg Y."/>
            <person name="Tangrot J."/>
            <person name="Rosling A."/>
        </authorList>
    </citation>
    <scope>NUCLEOTIDE SEQUENCE</scope>
    <source>
        <strain evidence="3">IA702</strain>
    </source>
</reference>
<dbReference type="OrthoDB" id="5578483at2759"/>
<protein>
    <submittedName>
        <fullName evidence="3">2775_t:CDS:1</fullName>
    </submittedName>
</protein>